<dbReference type="InterPro" id="IPR005752">
    <property type="entry name" value="Helicase_Rep"/>
</dbReference>
<keyword evidence="4 11" id="KW-0378">Hydrolase</keyword>
<dbReference type="Gene3D" id="1.10.10.160">
    <property type="match status" value="1"/>
</dbReference>
<dbReference type="SUPFAM" id="SSF52540">
    <property type="entry name" value="P-loop containing nucleoside triphosphate hydrolases"/>
    <property type="match status" value="1"/>
</dbReference>
<dbReference type="Gene3D" id="3.40.50.300">
    <property type="entry name" value="P-loop containing nucleotide triphosphate hydrolases"/>
    <property type="match status" value="2"/>
</dbReference>
<evidence type="ECO:0000259" key="14">
    <source>
        <dbReference type="PROSITE" id="PS51217"/>
    </source>
</evidence>
<dbReference type="PANTHER" id="PTHR11070">
    <property type="entry name" value="UVRD / RECB / PCRA DNA HELICASE FAMILY MEMBER"/>
    <property type="match status" value="1"/>
</dbReference>
<keyword evidence="16" id="KW-1185">Reference proteome</keyword>
<evidence type="ECO:0000256" key="1">
    <source>
        <dbReference type="ARBA" id="ARBA00009922"/>
    </source>
</evidence>
<dbReference type="GO" id="GO:0005524">
    <property type="term" value="F:ATP binding"/>
    <property type="evidence" value="ECO:0007669"/>
    <property type="project" value="UniProtKB-UniRule"/>
</dbReference>
<name>A0A972J7J7_9RHOO</name>
<dbReference type="Pfam" id="PF13361">
    <property type="entry name" value="UvrD_C"/>
    <property type="match status" value="1"/>
</dbReference>
<sequence length="664" mass="75520">MSAHLNAPQREAIRYLDGPSLVLAGAGSGKTRVITHKIAWLVDQCGISANNIAAITFTNKAAKEMQERVAGLMGGRMPKGLTVCTFHALGVKIVRQEAVHCGLKPQFSILDASDTVQIVADIARDADKGIAKQMQWQISSWKNAMITPGEAAQLADNELASAAAQLYAEYERTLRAYQAVDFDDLISLPVQLFENHPEVRERWQNRLRYLLIDEYQDTNRAQYRLLRALAGVRGAFTAVGDDDQAIYAWRGADVENLKLLKEDYPELRVIKLEQNYRSSRRILHAANTLIANNEKLFEKRLWSEHGDGDQIVVTSCRDPEHEAESIAMKITAHRFQNRSRFSDYAILYRGNHQARVLEQHLRNQKIPYVISGGQSFFDKAEIRDLIAYLRLLVNEDDDLAFIRAITTPRRGIGAATLEALGAYAGQRHVSLFAACFEEGVTQHLNPRQLELVREFAAFINRLQYRAPREPAAQLLEDLLVAIRLEAWFFEHLDTREAESKWNNVRDFVGWLGRKGEEDDKNLLELTQTIALISMLDKEDPDFDGVQLATLHASKGLEFKHVFMVGVEEGLLPHQSSIDEDKIDEERRLMYVGITRAQRSLNITWCERRKAGRDTRRCEPSRFIEEMGEDVRINDRKSNEPVSREEGKARLANLMAMLENRQEPS</sequence>
<evidence type="ECO:0000256" key="10">
    <source>
        <dbReference type="ARBA" id="ARBA00048988"/>
    </source>
</evidence>
<keyword evidence="8 11" id="KW-0413">Isomerase</keyword>
<dbReference type="GO" id="GO:0016787">
    <property type="term" value="F:hydrolase activity"/>
    <property type="evidence" value="ECO:0007669"/>
    <property type="project" value="UniProtKB-UniRule"/>
</dbReference>
<comment type="similarity">
    <text evidence="1 11">Belongs to the helicase family. UvrD subfamily.</text>
</comment>
<keyword evidence="6 11" id="KW-0067">ATP-binding</keyword>
<evidence type="ECO:0000256" key="7">
    <source>
        <dbReference type="ARBA" id="ARBA00023125"/>
    </source>
</evidence>
<dbReference type="InterPro" id="IPR000212">
    <property type="entry name" value="DNA_helicase_UvrD/REP"/>
</dbReference>
<dbReference type="InterPro" id="IPR013986">
    <property type="entry name" value="DExx_box_DNA_helicase_dom_sf"/>
</dbReference>
<dbReference type="InterPro" id="IPR027417">
    <property type="entry name" value="P-loop_NTPase"/>
</dbReference>
<evidence type="ECO:0000313" key="16">
    <source>
        <dbReference type="Proteomes" id="UP000599523"/>
    </source>
</evidence>
<dbReference type="CDD" id="cd18807">
    <property type="entry name" value="SF1_C_UvrD"/>
    <property type="match status" value="1"/>
</dbReference>
<evidence type="ECO:0000313" key="15">
    <source>
        <dbReference type="EMBL" id="NMG01761.1"/>
    </source>
</evidence>
<keyword evidence="2 11" id="KW-0235">DNA replication</keyword>
<keyword evidence="7 11" id="KW-0238">DNA-binding</keyword>
<feature type="domain" description="UvrD-like helicase ATP-binding" evidence="13">
    <location>
        <begin position="3"/>
        <end position="279"/>
    </location>
</feature>
<dbReference type="Gene3D" id="1.10.486.10">
    <property type="entry name" value="PCRA, domain 4"/>
    <property type="match status" value="1"/>
</dbReference>
<comment type="caution">
    <text evidence="15">The sequence shown here is derived from an EMBL/GenBank/DDBJ whole genome shotgun (WGS) entry which is preliminary data.</text>
</comment>
<evidence type="ECO:0000256" key="8">
    <source>
        <dbReference type="ARBA" id="ARBA00023235"/>
    </source>
</evidence>
<feature type="binding site" evidence="12">
    <location>
        <begin position="24"/>
        <end position="31"/>
    </location>
    <ligand>
        <name>ATP</name>
        <dbReference type="ChEBI" id="CHEBI:30616"/>
    </ligand>
</feature>
<comment type="function">
    <text evidence="11">Rep helicase is a single-stranded DNA-dependent ATPase involved in DNA replication; it can initiate unwinding at a nick in the DNA. It binds to the single-stranded DNA and acts in a progressive fashion along the DNA in the 3' to 5' direction.</text>
</comment>
<proteinExistence type="inferred from homology"/>
<dbReference type="EMBL" id="WTVM01000007">
    <property type="protein sequence ID" value="NMG01761.1"/>
    <property type="molecule type" value="Genomic_DNA"/>
</dbReference>
<evidence type="ECO:0000256" key="5">
    <source>
        <dbReference type="ARBA" id="ARBA00022806"/>
    </source>
</evidence>
<accession>A0A972J7J7</accession>
<dbReference type="HAMAP" id="MF_01920">
    <property type="entry name" value="Helicase_Rep"/>
    <property type="match status" value="1"/>
</dbReference>
<dbReference type="InterPro" id="IPR014016">
    <property type="entry name" value="UvrD-like_ATP-bd"/>
</dbReference>
<feature type="binding site" evidence="11">
    <location>
        <position position="277"/>
    </location>
    <ligand>
        <name>ATP</name>
        <dbReference type="ChEBI" id="CHEBI:30616"/>
    </ligand>
</feature>
<evidence type="ECO:0000256" key="11">
    <source>
        <dbReference type="HAMAP-Rule" id="MF_01920"/>
    </source>
</evidence>
<evidence type="ECO:0000259" key="13">
    <source>
        <dbReference type="PROSITE" id="PS51198"/>
    </source>
</evidence>
<reference evidence="15" key="1">
    <citation type="submission" date="2019-12" db="EMBL/GenBank/DDBJ databases">
        <title>Comparative genomics gives insights into the taxonomy of the Azoarcus-Aromatoleum group and reveals separate origins of nif in the plant-associated Azoarcus and non-plant-associated Aromatoleum sub-groups.</title>
        <authorList>
            <person name="Lafos M."/>
            <person name="Maluk M."/>
            <person name="Batista M."/>
            <person name="Junghare M."/>
            <person name="Carmona M."/>
            <person name="Faoro H."/>
            <person name="Cruz L.M."/>
            <person name="Battistoni F."/>
            <person name="De Souza E."/>
            <person name="Pedrosa F."/>
            <person name="Chen W.-M."/>
            <person name="Poole P.S."/>
            <person name="Dixon R.A."/>
            <person name="James E.K."/>
        </authorList>
    </citation>
    <scope>NUCLEOTIDE SEQUENCE</scope>
    <source>
        <strain evidence="15">NSC3</strain>
    </source>
</reference>
<evidence type="ECO:0000256" key="2">
    <source>
        <dbReference type="ARBA" id="ARBA00022705"/>
    </source>
</evidence>
<dbReference type="PANTHER" id="PTHR11070:SF64">
    <property type="entry name" value="ATP-DEPENDENT DNA HELICASE REP"/>
    <property type="match status" value="1"/>
</dbReference>
<protein>
    <recommendedName>
        <fullName evidence="11">ATP-dependent DNA helicase Rep</fullName>
        <ecNumber evidence="11">5.6.2.4</ecNumber>
    </recommendedName>
    <alternativeName>
        <fullName evidence="11">DNA 3'-5' helicase Rep</fullName>
    </alternativeName>
</protein>
<dbReference type="GO" id="GO:0000725">
    <property type="term" value="P:recombinational repair"/>
    <property type="evidence" value="ECO:0007669"/>
    <property type="project" value="TreeGrafter"/>
</dbReference>
<dbReference type="EC" id="5.6.2.4" evidence="11"/>
<dbReference type="AlphaFoldDB" id="A0A972J7J7"/>
<evidence type="ECO:0000256" key="3">
    <source>
        <dbReference type="ARBA" id="ARBA00022741"/>
    </source>
</evidence>
<dbReference type="RefSeq" id="WP_168986554.1">
    <property type="nucleotide sequence ID" value="NZ_CAWPHM010000308.1"/>
</dbReference>
<evidence type="ECO:0000256" key="6">
    <source>
        <dbReference type="ARBA" id="ARBA00022840"/>
    </source>
</evidence>
<comment type="catalytic activity">
    <reaction evidence="9 11">
        <text>Couples ATP hydrolysis with the unwinding of duplex DNA by translocating in the 3'-5' direction.</text>
        <dbReference type="EC" id="5.6.2.4"/>
    </reaction>
</comment>
<dbReference type="InterPro" id="IPR014017">
    <property type="entry name" value="DNA_helicase_UvrD-like_C"/>
</dbReference>
<feature type="domain" description="UvrD-like helicase C-terminal" evidence="14">
    <location>
        <begin position="280"/>
        <end position="555"/>
    </location>
</feature>
<dbReference type="PROSITE" id="PS51198">
    <property type="entry name" value="UVRD_HELICASE_ATP_BIND"/>
    <property type="match status" value="1"/>
</dbReference>
<dbReference type="GO" id="GO:0003697">
    <property type="term" value="F:single-stranded DNA binding"/>
    <property type="evidence" value="ECO:0007669"/>
    <property type="project" value="UniProtKB-UniRule"/>
</dbReference>
<dbReference type="GO" id="GO:0006260">
    <property type="term" value="P:DNA replication"/>
    <property type="evidence" value="ECO:0007669"/>
    <property type="project" value="UniProtKB-UniRule"/>
</dbReference>
<keyword evidence="5 11" id="KW-0347">Helicase</keyword>
<dbReference type="Pfam" id="PF00580">
    <property type="entry name" value="UvrD-helicase"/>
    <property type="match status" value="1"/>
</dbReference>
<evidence type="ECO:0000256" key="9">
    <source>
        <dbReference type="ARBA" id="ARBA00034617"/>
    </source>
</evidence>
<dbReference type="GO" id="GO:0043138">
    <property type="term" value="F:3'-5' DNA helicase activity"/>
    <property type="evidence" value="ECO:0007669"/>
    <property type="project" value="UniProtKB-UniRule"/>
</dbReference>
<gene>
    <name evidence="11" type="primary">rep</name>
    <name evidence="15" type="ORF">GPA21_02075</name>
</gene>
<dbReference type="GO" id="GO:0005829">
    <property type="term" value="C:cytosol"/>
    <property type="evidence" value="ECO:0007669"/>
    <property type="project" value="TreeGrafter"/>
</dbReference>
<dbReference type="CDD" id="cd17932">
    <property type="entry name" value="DEXQc_UvrD"/>
    <property type="match status" value="1"/>
</dbReference>
<organism evidence="15 16">
    <name type="scientific">Azoarcus taiwanensis</name>
    <dbReference type="NCBI Taxonomy" id="666964"/>
    <lineage>
        <taxon>Bacteria</taxon>
        <taxon>Pseudomonadati</taxon>
        <taxon>Pseudomonadota</taxon>
        <taxon>Betaproteobacteria</taxon>
        <taxon>Rhodocyclales</taxon>
        <taxon>Zoogloeaceae</taxon>
        <taxon>Azoarcus</taxon>
    </lineage>
</organism>
<dbReference type="PROSITE" id="PS51217">
    <property type="entry name" value="UVRD_HELICASE_CTER"/>
    <property type="match status" value="1"/>
</dbReference>
<keyword evidence="3 11" id="KW-0547">Nucleotide-binding</keyword>
<comment type="catalytic activity">
    <reaction evidence="10 11">
        <text>ATP + H2O = ADP + phosphate + H(+)</text>
        <dbReference type="Rhea" id="RHEA:13065"/>
        <dbReference type="ChEBI" id="CHEBI:15377"/>
        <dbReference type="ChEBI" id="CHEBI:15378"/>
        <dbReference type="ChEBI" id="CHEBI:30616"/>
        <dbReference type="ChEBI" id="CHEBI:43474"/>
        <dbReference type="ChEBI" id="CHEBI:456216"/>
        <dbReference type="EC" id="5.6.2.4"/>
    </reaction>
</comment>
<comment type="subunit">
    <text evidence="11">Homodimer.</text>
</comment>
<dbReference type="Proteomes" id="UP000599523">
    <property type="component" value="Unassembled WGS sequence"/>
</dbReference>
<evidence type="ECO:0000256" key="4">
    <source>
        <dbReference type="ARBA" id="ARBA00022801"/>
    </source>
</evidence>
<evidence type="ECO:0000256" key="12">
    <source>
        <dbReference type="PROSITE-ProRule" id="PRU00560"/>
    </source>
</evidence>